<dbReference type="InterPro" id="IPR036864">
    <property type="entry name" value="Zn2-C6_fun-type_DNA-bd_sf"/>
</dbReference>
<dbReference type="PROSITE" id="PS00463">
    <property type="entry name" value="ZN2_CY6_FUNGAL_1"/>
    <property type="match status" value="1"/>
</dbReference>
<gene>
    <name evidence="5" type="ORF">DBV05_g7832</name>
</gene>
<dbReference type="CDD" id="cd00067">
    <property type="entry name" value="GAL4"/>
    <property type="match status" value="1"/>
</dbReference>
<dbReference type="InterPro" id="IPR021858">
    <property type="entry name" value="Fun_TF"/>
</dbReference>
<accession>A0A5N5D718</accession>
<dbReference type="Pfam" id="PF11951">
    <property type="entry name" value="Fungal_trans_2"/>
    <property type="match status" value="1"/>
</dbReference>
<dbReference type="SUPFAM" id="SSF57701">
    <property type="entry name" value="Zn2/Cys6 DNA-binding domain"/>
    <property type="match status" value="1"/>
</dbReference>
<evidence type="ECO:0000256" key="3">
    <source>
        <dbReference type="SAM" id="MobiDB-lite"/>
    </source>
</evidence>
<dbReference type="PANTHER" id="PTHR37534:SF46">
    <property type="entry name" value="ZN(II)2CYS6 TRANSCRIPTION FACTOR (EUROFUNG)"/>
    <property type="match status" value="1"/>
</dbReference>
<dbReference type="EMBL" id="VCHE01000057">
    <property type="protein sequence ID" value="KAB2573539.1"/>
    <property type="molecule type" value="Genomic_DNA"/>
</dbReference>
<name>A0A5N5D718_9PEZI</name>
<sequence>MPPQRSRTVDGSCWRCKKRRVLCDLKRPCCSRCIANQHPCDYSLTPLKWIDGVAARGKLAGRSEPFAPPTTTPTSETTETAKEMLRIPRPIPPPMTDGTFLRYFSHAVVPRFNLGIDDLDIDLAQVSSDPALQHAVVAISNAHHALDTHVTSHSILQAKGRARLAALEVFRKQLAAERVSSSPELLFIANVFHCVLDGIIDPGDEAAAMACHFQGGKALLSHGGCLTRLNSTHHRLSSFAVSIFATMDLVHSLLTGQSPFFDEDWVMERAGRPSWWGCLSAEDPFLGVLSTLFRLASLGSMARDPSQSVPIDELLSIQSALEKLDVRFFAYAHAGGGGIADKVLRESWAAFCGSYRATASIYMYRALCNLDSDHELVQEATRDGVRAICKENLTGNIAHCMLFPVLVIGSHCSIEADRRLLLKTLKTNATYLAFGSIQLMEQFLQQRWDCESGWPSADWWECFEGIAFKSAAF</sequence>
<evidence type="ECO:0000313" key="6">
    <source>
        <dbReference type="Proteomes" id="UP000325902"/>
    </source>
</evidence>
<feature type="domain" description="Zn(2)-C6 fungal-type" evidence="4">
    <location>
        <begin position="12"/>
        <end position="42"/>
    </location>
</feature>
<keyword evidence="2" id="KW-0539">Nucleus</keyword>
<proteinExistence type="predicted"/>
<keyword evidence="6" id="KW-1185">Reference proteome</keyword>
<organism evidence="5 6">
    <name type="scientific">Lasiodiplodia theobromae</name>
    <dbReference type="NCBI Taxonomy" id="45133"/>
    <lineage>
        <taxon>Eukaryota</taxon>
        <taxon>Fungi</taxon>
        <taxon>Dikarya</taxon>
        <taxon>Ascomycota</taxon>
        <taxon>Pezizomycotina</taxon>
        <taxon>Dothideomycetes</taxon>
        <taxon>Dothideomycetes incertae sedis</taxon>
        <taxon>Botryosphaeriales</taxon>
        <taxon>Botryosphaeriaceae</taxon>
        <taxon>Lasiodiplodia</taxon>
    </lineage>
</organism>
<dbReference type="OrthoDB" id="3362851at2759"/>
<evidence type="ECO:0000259" key="4">
    <source>
        <dbReference type="PROSITE" id="PS50048"/>
    </source>
</evidence>
<evidence type="ECO:0000256" key="1">
    <source>
        <dbReference type="ARBA" id="ARBA00004123"/>
    </source>
</evidence>
<comment type="subcellular location">
    <subcellularLocation>
        <location evidence="1">Nucleus</location>
    </subcellularLocation>
</comment>
<evidence type="ECO:0000256" key="2">
    <source>
        <dbReference type="ARBA" id="ARBA00023242"/>
    </source>
</evidence>
<dbReference type="Gene3D" id="4.10.240.10">
    <property type="entry name" value="Zn(2)-C6 fungal-type DNA-binding domain"/>
    <property type="match status" value="1"/>
</dbReference>
<dbReference type="PROSITE" id="PS50048">
    <property type="entry name" value="ZN2_CY6_FUNGAL_2"/>
    <property type="match status" value="1"/>
</dbReference>
<feature type="region of interest" description="Disordered" evidence="3">
    <location>
        <begin position="61"/>
        <end position="80"/>
    </location>
</feature>
<protein>
    <recommendedName>
        <fullName evidence="4">Zn(2)-C6 fungal-type domain-containing protein</fullName>
    </recommendedName>
</protein>
<dbReference type="InterPro" id="IPR001138">
    <property type="entry name" value="Zn2Cys6_DnaBD"/>
</dbReference>
<dbReference type="GO" id="GO:0005634">
    <property type="term" value="C:nucleus"/>
    <property type="evidence" value="ECO:0007669"/>
    <property type="project" value="UniProtKB-SubCell"/>
</dbReference>
<dbReference type="PANTHER" id="PTHR37534">
    <property type="entry name" value="TRANSCRIPTIONAL ACTIVATOR PROTEIN UGA3"/>
    <property type="match status" value="1"/>
</dbReference>
<reference evidence="5 6" key="1">
    <citation type="journal article" date="2019" name="Sci. Rep.">
        <title>A multi-omics analysis of the grapevine pathogen Lasiodiplodia theobromae reveals that temperature affects the expression of virulence- and pathogenicity-related genes.</title>
        <authorList>
            <person name="Felix C."/>
            <person name="Meneses R."/>
            <person name="Goncalves M.F.M."/>
            <person name="Tilleman L."/>
            <person name="Duarte A.S."/>
            <person name="Jorrin-Novo J.V."/>
            <person name="Van de Peer Y."/>
            <person name="Deforce D."/>
            <person name="Van Nieuwerburgh F."/>
            <person name="Esteves A.C."/>
            <person name="Alves A."/>
        </authorList>
    </citation>
    <scope>NUCLEOTIDE SEQUENCE [LARGE SCALE GENOMIC DNA]</scope>
    <source>
        <strain evidence="5 6">LA-SOL3</strain>
    </source>
</reference>
<dbReference type="SMART" id="SM00066">
    <property type="entry name" value="GAL4"/>
    <property type="match status" value="1"/>
</dbReference>
<dbReference type="Proteomes" id="UP000325902">
    <property type="component" value="Unassembled WGS sequence"/>
</dbReference>
<comment type="caution">
    <text evidence="5">The sequence shown here is derived from an EMBL/GenBank/DDBJ whole genome shotgun (WGS) entry which is preliminary data.</text>
</comment>
<evidence type="ECO:0000313" key="5">
    <source>
        <dbReference type="EMBL" id="KAB2573539.1"/>
    </source>
</evidence>
<dbReference type="Pfam" id="PF00172">
    <property type="entry name" value="Zn_clus"/>
    <property type="match status" value="1"/>
</dbReference>
<dbReference type="GO" id="GO:0000981">
    <property type="term" value="F:DNA-binding transcription factor activity, RNA polymerase II-specific"/>
    <property type="evidence" value="ECO:0007669"/>
    <property type="project" value="InterPro"/>
</dbReference>
<dbReference type="AlphaFoldDB" id="A0A5N5D718"/>
<dbReference type="GO" id="GO:0008270">
    <property type="term" value="F:zinc ion binding"/>
    <property type="evidence" value="ECO:0007669"/>
    <property type="project" value="InterPro"/>
</dbReference>